<dbReference type="GO" id="GO:0003677">
    <property type="term" value="F:DNA binding"/>
    <property type="evidence" value="ECO:0007669"/>
    <property type="project" value="InterPro"/>
</dbReference>
<evidence type="ECO:0000313" key="4">
    <source>
        <dbReference type="EMBL" id="MDB2002457.1"/>
    </source>
</evidence>
<name>A0A6N3F4B2_CLOSY</name>
<reference evidence="3" key="2">
    <citation type="journal article" date="2022" name="Cell Host Microbe">
        <title>Colonization of the live biotherapeutic product VE303 and modulation of the microbiota and metabolites in healthy volunteers.</title>
        <authorList>
            <person name="Dsouza M."/>
            <person name="Menon R."/>
            <person name="Crossette E."/>
            <person name="Bhattarai S.K."/>
            <person name="Schneider J."/>
            <person name="Kim Y.G."/>
            <person name="Reddy S."/>
            <person name="Caballero S."/>
            <person name="Felix C."/>
            <person name="Cornacchione L."/>
            <person name="Hendrickson J."/>
            <person name="Watson A.R."/>
            <person name="Minot S.S."/>
            <person name="Greenfield N."/>
            <person name="Schopf L."/>
            <person name="Szabady R."/>
            <person name="Patarroyo J."/>
            <person name="Smith W."/>
            <person name="Harrison P."/>
            <person name="Kuijper E.J."/>
            <person name="Kelly C.P."/>
            <person name="Olle B."/>
            <person name="Bobilev D."/>
            <person name="Silber J.L."/>
            <person name="Bucci V."/>
            <person name="Roberts B."/>
            <person name="Faith J."/>
            <person name="Norman J.M."/>
        </authorList>
    </citation>
    <scope>NUCLEOTIDE SEQUENCE</scope>
    <source>
        <strain evidence="3">VE303-04</strain>
    </source>
</reference>
<dbReference type="SMART" id="SM00857">
    <property type="entry name" value="Resolvase"/>
    <property type="match status" value="1"/>
</dbReference>
<dbReference type="Proteomes" id="UP001300871">
    <property type="component" value="Unassembled WGS sequence"/>
</dbReference>
<organism evidence="5">
    <name type="scientific">Clostridium symbiosum</name>
    <name type="common">Bacteroides symbiosus</name>
    <dbReference type="NCBI Taxonomy" id="1512"/>
    <lineage>
        <taxon>Bacteria</taxon>
        <taxon>Bacillati</taxon>
        <taxon>Bacillota</taxon>
        <taxon>Clostridia</taxon>
        <taxon>Lachnospirales</taxon>
        <taxon>Lachnospiraceae</taxon>
        <taxon>Otoolea</taxon>
    </lineage>
</organism>
<feature type="domain" description="Resolvase/invertase-type recombinase catalytic" evidence="1">
    <location>
        <begin position="12"/>
        <end position="160"/>
    </location>
</feature>
<dbReference type="PROSITE" id="PS51737">
    <property type="entry name" value="RECOMBINASE_DNA_BIND"/>
    <property type="match status" value="1"/>
</dbReference>
<dbReference type="Pfam" id="PF00239">
    <property type="entry name" value="Resolvase"/>
    <property type="match status" value="1"/>
</dbReference>
<dbReference type="SUPFAM" id="SSF53041">
    <property type="entry name" value="Resolvase-like"/>
    <property type="match status" value="1"/>
</dbReference>
<evidence type="ECO:0000313" key="5">
    <source>
        <dbReference type="EMBL" id="VYU46801.1"/>
    </source>
</evidence>
<dbReference type="InterPro" id="IPR038109">
    <property type="entry name" value="DNA_bind_recomb_sf"/>
</dbReference>
<dbReference type="EMBL" id="JAQLGM010000073">
    <property type="protein sequence ID" value="MDB2002457.1"/>
    <property type="molecule type" value="Genomic_DNA"/>
</dbReference>
<dbReference type="RefSeq" id="WP_009297406.1">
    <property type="nucleotide sequence ID" value="NZ_BAABZD010000003.1"/>
</dbReference>
<gene>
    <name evidence="5" type="ORF">CSLFYP84_02361</name>
    <name evidence="3" type="ORF">K5I21_01925</name>
    <name evidence="4" type="ORF">PM006_19845</name>
</gene>
<proteinExistence type="predicted"/>
<evidence type="ECO:0000259" key="1">
    <source>
        <dbReference type="PROSITE" id="PS51736"/>
    </source>
</evidence>
<dbReference type="PANTHER" id="PTHR30461">
    <property type="entry name" value="DNA-INVERTASE FROM LAMBDOID PROPHAGE"/>
    <property type="match status" value="1"/>
</dbReference>
<dbReference type="PANTHER" id="PTHR30461:SF23">
    <property type="entry name" value="DNA RECOMBINASE-RELATED"/>
    <property type="match status" value="1"/>
</dbReference>
<dbReference type="Gene3D" id="3.90.1750.20">
    <property type="entry name" value="Putative Large Serine Recombinase, Chain B, Domain 2"/>
    <property type="match status" value="1"/>
</dbReference>
<dbReference type="EMBL" id="JAINVB010000001">
    <property type="protein sequence ID" value="MCK0084654.1"/>
    <property type="molecule type" value="Genomic_DNA"/>
</dbReference>
<protein>
    <submittedName>
        <fullName evidence="3">Recombinase family protein</fullName>
    </submittedName>
</protein>
<evidence type="ECO:0000259" key="2">
    <source>
        <dbReference type="PROSITE" id="PS51737"/>
    </source>
</evidence>
<dbReference type="EMBL" id="CACRUA010000028">
    <property type="protein sequence ID" value="VYU46801.1"/>
    <property type="molecule type" value="Genomic_DNA"/>
</dbReference>
<dbReference type="Proteomes" id="UP001203136">
    <property type="component" value="Unassembled WGS sequence"/>
</dbReference>
<dbReference type="AlphaFoldDB" id="A0A6N3F4B2"/>
<dbReference type="InterPro" id="IPR011109">
    <property type="entry name" value="DNA_bind_recombinase_dom"/>
</dbReference>
<dbReference type="CDD" id="cd03770">
    <property type="entry name" value="SR_TndX_transposase"/>
    <property type="match status" value="1"/>
</dbReference>
<reference evidence="4" key="3">
    <citation type="submission" date="2023-01" db="EMBL/GenBank/DDBJ databases">
        <title>Human gut microbiome strain richness.</title>
        <authorList>
            <person name="Chen-Liaw A."/>
        </authorList>
    </citation>
    <scope>NUCLEOTIDE SEQUENCE</scope>
    <source>
        <strain evidence="4">B1_m1001713B170214d0_201011</strain>
    </source>
</reference>
<dbReference type="InterPro" id="IPR036162">
    <property type="entry name" value="Resolvase-like_N_sf"/>
</dbReference>
<sequence>MYPSFSDKSFLPGAIYLRLSKDDEGAKESLSIANQRKMLLRYAAEHGLTVIREYVDDGYSGTSFDRPGFKRMIEDIEKKEIGLVLTKDLSRLGRDYIKTGQYTELFFPSRGVRFIAVGDGYDSAFSSTDLIPFRNVVNEMYARDISRKIRASLQVRMEEGSYIGNFAPYGYRKCGKERHQLTPDPETAPIVLRLFLDASRGVLPSALAAELNNEKIPCPSIYRCLKHPGLNPDRFSRSGQWTANTIIKILHNPVYLGHMVQGKTKKLSFKSSASLTVPEHERIRVPDTHPPIVTEQLFLQCKEQLKSRTCRKQEADGDGHQ</sequence>
<dbReference type="GO" id="GO:0000150">
    <property type="term" value="F:DNA strand exchange activity"/>
    <property type="evidence" value="ECO:0007669"/>
    <property type="project" value="InterPro"/>
</dbReference>
<reference evidence="5" key="1">
    <citation type="submission" date="2019-11" db="EMBL/GenBank/DDBJ databases">
        <authorList>
            <person name="Feng L."/>
        </authorList>
    </citation>
    <scope>NUCLEOTIDE SEQUENCE</scope>
    <source>
        <strain evidence="5">CsymbiosumLFYP84</strain>
    </source>
</reference>
<dbReference type="InterPro" id="IPR050639">
    <property type="entry name" value="SSR_resolvase"/>
</dbReference>
<dbReference type="Pfam" id="PF07508">
    <property type="entry name" value="Recombinase"/>
    <property type="match status" value="1"/>
</dbReference>
<dbReference type="InterPro" id="IPR006119">
    <property type="entry name" value="Resolv_N"/>
</dbReference>
<dbReference type="Gene3D" id="3.40.50.1390">
    <property type="entry name" value="Resolvase, N-terminal catalytic domain"/>
    <property type="match status" value="1"/>
</dbReference>
<dbReference type="PROSITE" id="PS51736">
    <property type="entry name" value="RECOMBINASES_3"/>
    <property type="match status" value="1"/>
</dbReference>
<feature type="domain" description="Recombinase" evidence="2">
    <location>
        <begin position="168"/>
        <end position="311"/>
    </location>
</feature>
<accession>A0A6N3F4B2</accession>
<evidence type="ECO:0000313" key="3">
    <source>
        <dbReference type="EMBL" id="MCK0084654.1"/>
    </source>
</evidence>